<dbReference type="SUPFAM" id="SSF53474">
    <property type="entry name" value="alpha/beta-Hydrolases"/>
    <property type="match status" value="1"/>
</dbReference>
<accession>A0A8J3LHV3</accession>
<evidence type="ECO:0000313" key="3">
    <source>
        <dbReference type="EMBL" id="GIG15849.1"/>
    </source>
</evidence>
<feature type="domain" description="KANL3/Tex30 alpha/beta hydrolase-like" evidence="2">
    <location>
        <begin position="46"/>
        <end position="182"/>
    </location>
</feature>
<comment type="caution">
    <text evidence="3">The sequence shown here is derived from an EMBL/GenBank/DDBJ whole genome shotgun (WGS) entry which is preliminary data.</text>
</comment>
<gene>
    <name evidence="3" type="ORF">Cme02nite_41810</name>
</gene>
<dbReference type="RefSeq" id="WP_239086479.1">
    <property type="nucleotide sequence ID" value="NZ_BAAATT010000006.1"/>
</dbReference>
<dbReference type="InterPro" id="IPR029058">
    <property type="entry name" value="AB_hydrolase_fold"/>
</dbReference>
<dbReference type="Proteomes" id="UP000660339">
    <property type="component" value="Unassembled WGS sequence"/>
</dbReference>
<name>A0A8J3LHV3_9ACTN</name>
<dbReference type="EMBL" id="BONJ01000022">
    <property type="protein sequence ID" value="GIG15849.1"/>
    <property type="molecule type" value="Genomic_DNA"/>
</dbReference>
<keyword evidence="3" id="KW-0378">Hydrolase</keyword>
<reference evidence="3" key="1">
    <citation type="submission" date="2021-01" db="EMBL/GenBank/DDBJ databases">
        <title>Whole genome shotgun sequence of Catellatospora methionotrophica NBRC 14553.</title>
        <authorList>
            <person name="Komaki H."/>
            <person name="Tamura T."/>
        </authorList>
    </citation>
    <scope>NUCLEOTIDE SEQUENCE</scope>
    <source>
        <strain evidence="3">NBRC 14553</strain>
    </source>
</reference>
<dbReference type="PANTHER" id="PTHR13136">
    <property type="entry name" value="TESTIS DEVELOPMENT PROTEIN PRTD"/>
    <property type="match status" value="1"/>
</dbReference>
<proteinExistence type="predicted"/>
<evidence type="ECO:0000313" key="4">
    <source>
        <dbReference type="Proteomes" id="UP000660339"/>
    </source>
</evidence>
<dbReference type="PANTHER" id="PTHR13136:SF11">
    <property type="entry name" value="TESTIS-EXPRESSED PROTEIN 30"/>
    <property type="match status" value="1"/>
</dbReference>
<protein>
    <submittedName>
        <fullName evidence="3">Alpha/beta hydrolase</fullName>
    </submittedName>
</protein>
<dbReference type="Pfam" id="PF20408">
    <property type="entry name" value="Abhydrolase_11"/>
    <property type="match status" value="1"/>
</dbReference>
<dbReference type="GO" id="GO:0016787">
    <property type="term" value="F:hydrolase activity"/>
    <property type="evidence" value="ECO:0007669"/>
    <property type="project" value="UniProtKB-KW"/>
</dbReference>
<evidence type="ECO:0000256" key="1">
    <source>
        <dbReference type="SAM" id="MobiDB-lite"/>
    </source>
</evidence>
<keyword evidence="4" id="KW-1185">Reference proteome</keyword>
<sequence length="223" mass="22252">MRSGTETVETGRGPARVAVTMPGDAAGRTGDEARQQAGAGTPAAPAALLVLGHGAGGSVDAPDLVAVHDAAVAAGVAVALVTQPYRVAGRRAPAPAGHLDEAWCTVADLLTERFPGVPLIVGGRSSGARVACRTAATVGAAGIVALAFPLHPPGKPDRSRAPELDTGLPTLVVNGSADPFGVPGAAPGVEIVVLPGERHDLRKAPDTVGRAVAGWLRAHGWAR</sequence>
<dbReference type="AlphaFoldDB" id="A0A8J3LHV3"/>
<dbReference type="InterPro" id="IPR026555">
    <property type="entry name" value="NSL3/Tex30"/>
</dbReference>
<dbReference type="InterPro" id="IPR046879">
    <property type="entry name" value="KANL3/Tex30_Abhydrolase"/>
</dbReference>
<feature type="region of interest" description="Disordered" evidence="1">
    <location>
        <begin position="1"/>
        <end position="39"/>
    </location>
</feature>
<evidence type="ECO:0000259" key="2">
    <source>
        <dbReference type="Pfam" id="PF20408"/>
    </source>
</evidence>
<organism evidence="3 4">
    <name type="scientific">Catellatospora methionotrophica</name>
    <dbReference type="NCBI Taxonomy" id="121620"/>
    <lineage>
        <taxon>Bacteria</taxon>
        <taxon>Bacillati</taxon>
        <taxon>Actinomycetota</taxon>
        <taxon>Actinomycetes</taxon>
        <taxon>Micromonosporales</taxon>
        <taxon>Micromonosporaceae</taxon>
        <taxon>Catellatospora</taxon>
    </lineage>
</organism>
<dbReference type="Gene3D" id="3.40.50.1820">
    <property type="entry name" value="alpha/beta hydrolase"/>
    <property type="match status" value="1"/>
</dbReference>